<evidence type="ECO:0000313" key="6">
    <source>
        <dbReference type="EMBL" id="PJZ66796.1"/>
    </source>
</evidence>
<gene>
    <name evidence="6" type="primary">gabD</name>
    <name evidence="6" type="ORF">CH371_01460</name>
</gene>
<dbReference type="Gene3D" id="3.40.605.10">
    <property type="entry name" value="Aldehyde Dehydrogenase, Chain A, domain 1"/>
    <property type="match status" value="1"/>
</dbReference>
<dbReference type="InterPro" id="IPR015590">
    <property type="entry name" value="Aldehyde_DH_dom"/>
</dbReference>
<name>A0A2M9ZEF1_9LEPT</name>
<reference evidence="6 7" key="1">
    <citation type="submission" date="2017-07" db="EMBL/GenBank/DDBJ databases">
        <title>Leptospira spp. isolated from tropical soils.</title>
        <authorList>
            <person name="Thibeaux R."/>
            <person name="Iraola G."/>
            <person name="Ferres I."/>
            <person name="Bierque E."/>
            <person name="Girault D."/>
            <person name="Soupe-Gilbert M.-E."/>
            <person name="Picardeau M."/>
            <person name="Goarant C."/>
        </authorList>
    </citation>
    <scope>NUCLEOTIDE SEQUENCE [LARGE SCALE GENOMIC DNA]</scope>
    <source>
        <strain evidence="6 7">FH2-C-A2</strain>
    </source>
</reference>
<dbReference type="EMBL" id="NPDT01000001">
    <property type="protein sequence ID" value="PJZ66796.1"/>
    <property type="molecule type" value="Genomic_DNA"/>
</dbReference>
<dbReference type="SUPFAM" id="SSF53720">
    <property type="entry name" value="ALDH-like"/>
    <property type="match status" value="1"/>
</dbReference>
<dbReference type="Pfam" id="PF00171">
    <property type="entry name" value="Aldedh"/>
    <property type="match status" value="1"/>
</dbReference>
<comment type="similarity">
    <text evidence="1 4">Belongs to the aldehyde dehydrogenase family.</text>
</comment>
<evidence type="ECO:0000256" key="1">
    <source>
        <dbReference type="ARBA" id="ARBA00009986"/>
    </source>
</evidence>
<dbReference type="PANTHER" id="PTHR43353">
    <property type="entry name" value="SUCCINATE-SEMIALDEHYDE DEHYDROGENASE, MITOCHONDRIAL"/>
    <property type="match status" value="1"/>
</dbReference>
<keyword evidence="2 4" id="KW-0560">Oxidoreductase</keyword>
<dbReference type="Gene3D" id="3.40.309.10">
    <property type="entry name" value="Aldehyde Dehydrogenase, Chain A, domain 2"/>
    <property type="match status" value="1"/>
</dbReference>
<dbReference type="InterPro" id="IPR050740">
    <property type="entry name" value="Aldehyde_DH_Superfamily"/>
</dbReference>
<dbReference type="CDD" id="cd07103">
    <property type="entry name" value="ALDH_F5_SSADH_GabD"/>
    <property type="match status" value="1"/>
</dbReference>
<dbReference type="InterPro" id="IPR029510">
    <property type="entry name" value="Ald_DH_CS_GLU"/>
</dbReference>
<dbReference type="AlphaFoldDB" id="A0A2M9ZEF1"/>
<dbReference type="FunFam" id="3.40.309.10:FF:000004">
    <property type="entry name" value="Succinate-semialdehyde dehydrogenase I"/>
    <property type="match status" value="1"/>
</dbReference>
<protein>
    <submittedName>
        <fullName evidence="6">Succinate-semialdehyde dehydrogenase (NADP(+))</fullName>
        <ecNumber evidence="6">1.2.1.16</ecNumber>
    </submittedName>
</protein>
<feature type="active site" evidence="3">
    <location>
        <position position="256"/>
    </location>
</feature>
<dbReference type="InterPro" id="IPR016163">
    <property type="entry name" value="Ald_DH_C"/>
</dbReference>
<dbReference type="Proteomes" id="UP000231912">
    <property type="component" value="Unassembled WGS sequence"/>
</dbReference>
<evidence type="ECO:0000256" key="2">
    <source>
        <dbReference type="ARBA" id="ARBA00023002"/>
    </source>
</evidence>
<dbReference type="EC" id="1.2.1.16" evidence="6"/>
<dbReference type="InterPro" id="IPR016160">
    <property type="entry name" value="Ald_DH_CS_CYS"/>
</dbReference>
<dbReference type="InterPro" id="IPR016162">
    <property type="entry name" value="Ald_DH_N"/>
</dbReference>
<dbReference type="FunFam" id="3.40.605.10:FF:000005">
    <property type="entry name" value="Succinate-semialdehyde dehydrogenase I"/>
    <property type="match status" value="1"/>
</dbReference>
<evidence type="ECO:0000256" key="4">
    <source>
        <dbReference type="RuleBase" id="RU003345"/>
    </source>
</evidence>
<dbReference type="PROSITE" id="PS00070">
    <property type="entry name" value="ALDEHYDE_DEHYDR_CYS"/>
    <property type="match status" value="1"/>
</dbReference>
<dbReference type="GO" id="GO:0004777">
    <property type="term" value="F:succinate-semialdehyde dehydrogenase (NAD+) activity"/>
    <property type="evidence" value="ECO:0007669"/>
    <property type="project" value="TreeGrafter"/>
</dbReference>
<organism evidence="6 7">
    <name type="scientific">Leptospira wolffii</name>
    <dbReference type="NCBI Taxonomy" id="409998"/>
    <lineage>
        <taxon>Bacteria</taxon>
        <taxon>Pseudomonadati</taxon>
        <taxon>Spirochaetota</taxon>
        <taxon>Spirochaetia</taxon>
        <taxon>Leptospirales</taxon>
        <taxon>Leptospiraceae</taxon>
        <taxon>Leptospira</taxon>
    </lineage>
</organism>
<evidence type="ECO:0000313" key="7">
    <source>
        <dbReference type="Proteomes" id="UP000231912"/>
    </source>
</evidence>
<comment type="caution">
    <text evidence="6">The sequence shown here is derived from an EMBL/GenBank/DDBJ whole genome shotgun (WGS) entry which is preliminary data.</text>
</comment>
<dbReference type="InterPro" id="IPR016161">
    <property type="entry name" value="Ald_DH/histidinol_DH"/>
</dbReference>
<evidence type="ECO:0000259" key="5">
    <source>
        <dbReference type="Pfam" id="PF00171"/>
    </source>
</evidence>
<sequence>MNTPSLANSSLFRTSAYYSGHWKSFSKEIEVTDPATGERIGSIPDLPREEVRSAIRFAEKEQATWSKIVPKQRARLLRNWADLMIHNKEDLAKIMTWEQGKPLAESRGEIDYAASYLEWFSEEAKRAYGDLIPTHRSDLRLMAWKEPIGVSGILTPWNFPSSMITRKIGPALAAGCVVISKPSELTPFSALALAVLAQEAGIPPGVFQVVTGMPEPIADEFLENPSVKKISFTGSTRVGKILLERAAKQIKRVSLELGGNAPFIVFEDCDLEAAVKGAIASKFRNTGQTCVCTNRFLVEESIAEAFATRLQEEVSKFKVGNGFSEGINQGPLIHAAALKKVDAHVKDAISKGGKVLLGGKPHSLGGSFYEPTVIMNVSEDSLCFQEETFGPVAPIRTFKTEEEALRIANGVSVGLASYLYSNDPARIWRICESLEAGMVAVNEGILSTEQVPFGGVKESGLGREGSKYGIEEYQEIKYVCWGGHASS</sequence>
<evidence type="ECO:0000256" key="3">
    <source>
        <dbReference type="PROSITE-ProRule" id="PRU10007"/>
    </source>
</evidence>
<accession>A0A2M9ZEF1</accession>
<dbReference type="PROSITE" id="PS00687">
    <property type="entry name" value="ALDEHYDE_DEHYDR_GLU"/>
    <property type="match status" value="1"/>
</dbReference>
<dbReference type="RefSeq" id="WP_100757390.1">
    <property type="nucleotide sequence ID" value="NZ_NPDT01000001.1"/>
</dbReference>
<feature type="domain" description="Aldehyde dehydrogenase" evidence="5">
    <location>
        <begin position="26"/>
        <end position="479"/>
    </location>
</feature>
<dbReference type="NCBIfam" id="TIGR01780">
    <property type="entry name" value="SSADH"/>
    <property type="match status" value="1"/>
</dbReference>
<proteinExistence type="inferred from homology"/>
<dbReference type="GO" id="GO:0009450">
    <property type="term" value="P:gamma-aminobutyric acid catabolic process"/>
    <property type="evidence" value="ECO:0007669"/>
    <property type="project" value="InterPro"/>
</dbReference>
<dbReference type="PANTHER" id="PTHR43353:SF5">
    <property type="entry name" value="SUCCINATE-SEMIALDEHYDE DEHYDROGENASE, MITOCHONDRIAL"/>
    <property type="match status" value="1"/>
</dbReference>
<dbReference type="InterPro" id="IPR010102">
    <property type="entry name" value="Succ_semiAld_DH"/>
</dbReference>